<protein>
    <submittedName>
        <fullName evidence="1">Uncharacterized protein</fullName>
    </submittedName>
</protein>
<reference evidence="1 2" key="1">
    <citation type="journal article" date="2021" name="Chemosphere">
        <title>Bioballs carrying a syntrophic Rhodococcus and Mycolicibacterium consortium for simultaneous sorption and biodegradation of fuel oil in contaminated freshwater.</title>
        <authorList>
            <person name="Naloka K."/>
            <person name="Polrit D."/>
            <person name="Muangchinda C."/>
            <person name="Thoetkiattikul H."/>
            <person name="Pinyakong O."/>
        </authorList>
    </citation>
    <scope>NUCLEOTIDE SEQUENCE [LARGE SCALE GENOMIC DNA]</scope>
    <source>
        <strain evidence="1 2">J101</strain>
    </source>
</reference>
<name>A0ACC6MJL9_MYCPF</name>
<evidence type="ECO:0000313" key="1">
    <source>
        <dbReference type="EMBL" id="MDZ5087129.1"/>
    </source>
</evidence>
<dbReference type="Proteomes" id="UP001289645">
    <property type="component" value="Unassembled WGS sequence"/>
</dbReference>
<keyword evidence="2" id="KW-1185">Reference proteome</keyword>
<accession>A0ACC6MJL9</accession>
<comment type="caution">
    <text evidence="1">The sequence shown here is derived from an EMBL/GenBank/DDBJ whole genome shotgun (WGS) entry which is preliminary data.</text>
</comment>
<evidence type="ECO:0000313" key="2">
    <source>
        <dbReference type="Proteomes" id="UP001289645"/>
    </source>
</evidence>
<dbReference type="EMBL" id="JAOXLN010000018">
    <property type="protein sequence ID" value="MDZ5087129.1"/>
    <property type="molecule type" value="Genomic_DNA"/>
</dbReference>
<organism evidence="1 2">
    <name type="scientific">Mycolicibacterium parafortuitum</name>
    <name type="common">Mycobacterium parafortuitum</name>
    <dbReference type="NCBI Taxonomy" id="39692"/>
    <lineage>
        <taxon>Bacteria</taxon>
        <taxon>Bacillati</taxon>
        <taxon>Actinomycetota</taxon>
        <taxon>Actinomycetes</taxon>
        <taxon>Mycobacteriales</taxon>
        <taxon>Mycobacteriaceae</taxon>
        <taxon>Mycolicibacterium</taxon>
    </lineage>
</organism>
<sequence>MKARLTALSALLAGGGAALAIAAAPAALAQPNCEQTSSGGGGYQGGATTLCESPGNAQISSTPPAYAQPWYGGGMFPWDYGMFVL</sequence>
<proteinExistence type="predicted"/>
<gene>
    <name evidence="1" type="ORF">OHX15_17205</name>
</gene>